<proteinExistence type="predicted"/>
<protein>
    <submittedName>
        <fullName evidence="1">Uncharacterized protein</fullName>
    </submittedName>
</protein>
<evidence type="ECO:0000313" key="1">
    <source>
        <dbReference type="EMBL" id="OOV05740.1"/>
    </source>
</evidence>
<dbReference type="Proteomes" id="UP000190750">
    <property type="component" value="Unassembled WGS sequence"/>
</dbReference>
<comment type="caution">
    <text evidence="1">The sequence shown here is derived from an EMBL/GenBank/DDBJ whole genome shotgun (WGS) entry which is preliminary data.</text>
</comment>
<dbReference type="RefSeq" id="WP_078363522.1">
    <property type="nucleotide sequence ID" value="NZ_MTJN01000002.1"/>
</dbReference>
<evidence type="ECO:0000313" key="2">
    <source>
        <dbReference type="Proteomes" id="UP000190750"/>
    </source>
</evidence>
<dbReference type="AlphaFoldDB" id="A0A1T1ANM6"/>
<dbReference type="OrthoDB" id="10008170at2"/>
<sequence length="201" mass="22291">MKSFLIKAPAKGKTTCTLVRQFYDKASRRTKTQYLGSFNVAIDPSILPAGVRLRPNVEIDAEQLAEVASWLKQNGTFGQTPMLSAAVLEQARRHLMEVMHDERMQVHQQSDLDLAASILNGAAMDLQHASAQLRLQGIELSSGMLIYTGTDMAKCINDMDRLKVQSNQIRAAATQFEEALKEAKLMKRLNKIAKAGNHATH</sequence>
<name>A0A1T1ANM6_RHOFE</name>
<gene>
    <name evidence="1" type="ORF">RF819_02605</name>
</gene>
<organism evidence="1 2">
    <name type="scientific">Rhodoferax fermentans</name>
    <dbReference type="NCBI Taxonomy" id="28066"/>
    <lineage>
        <taxon>Bacteria</taxon>
        <taxon>Pseudomonadati</taxon>
        <taxon>Pseudomonadota</taxon>
        <taxon>Betaproteobacteria</taxon>
        <taxon>Burkholderiales</taxon>
        <taxon>Comamonadaceae</taxon>
        <taxon>Rhodoferax</taxon>
    </lineage>
</organism>
<keyword evidence="2" id="KW-1185">Reference proteome</keyword>
<accession>A0A1T1ANM6</accession>
<reference evidence="1 2" key="1">
    <citation type="submission" date="2017-01" db="EMBL/GenBank/DDBJ databases">
        <title>Genome sequencing of Rhodoferax fermentans JCM 7819.</title>
        <authorList>
            <person name="Kim Y.J."/>
            <person name="Farh M.E.-A."/>
            <person name="Yang D.-C."/>
        </authorList>
    </citation>
    <scope>NUCLEOTIDE SEQUENCE [LARGE SCALE GENOMIC DNA]</scope>
    <source>
        <strain evidence="1 2">JCM 7819</strain>
    </source>
</reference>
<dbReference type="EMBL" id="MTJN01000002">
    <property type="protein sequence ID" value="OOV05740.1"/>
    <property type="molecule type" value="Genomic_DNA"/>
</dbReference>